<dbReference type="Proteomes" id="UP000095149">
    <property type="component" value="Unassembled WGS sequence"/>
</dbReference>
<protein>
    <submittedName>
        <fullName evidence="2">Uncharacterized protein</fullName>
    </submittedName>
</protein>
<gene>
    <name evidence="2" type="ORF">I350_07958</name>
</gene>
<feature type="compositionally biased region" description="Polar residues" evidence="1">
    <location>
        <begin position="46"/>
        <end position="65"/>
    </location>
</feature>
<dbReference type="AlphaFoldDB" id="A0A1E3JAN1"/>
<evidence type="ECO:0000256" key="1">
    <source>
        <dbReference type="SAM" id="MobiDB-lite"/>
    </source>
</evidence>
<sequence length="194" mass="21549">MLFIFLAKREYEDLSLRERESVTNTARQAVRRLVGLGGRQGEKQSGCLTSDPSPTTMAHPSSTVQMDRRPSLCQLPTSNSAMSVTENSDCGLIQALAQSFYDARTELSYTGNGDLDQNDPLKGSAPVVVKEKKQRVAKEKAETYRSEVSILRSRLAMNQNAPTFQQSMAKVTALTREIGCKLSLGIRDQARFQW</sequence>
<feature type="region of interest" description="Disordered" evidence="1">
    <location>
        <begin position="39"/>
        <end position="67"/>
    </location>
</feature>
<organism evidence="2 3">
    <name type="scientific">Cryptococcus amylolentus CBS 6273</name>
    <dbReference type="NCBI Taxonomy" id="1296118"/>
    <lineage>
        <taxon>Eukaryota</taxon>
        <taxon>Fungi</taxon>
        <taxon>Dikarya</taxon>
        <taxon>Basidiomycota</taxon>
        <taxon>Agaricomycotina</taxon>
        <taxon>Tremellomycetes</taxon>
        <taxon>Tremellales</taxon>
        <taxon>Cryptococcaceae</taxon>
        <taxon>Cryptococcus</taxon>
    </lineage>
</organism>
<accession>A0A1E3JAN1</accession>
<dbReference type="EMBL" id="MEKH01000014">
    <property type="protein sequence ID" value="ODN96981.1"/>
    <property type="molecule type" value="Genomic_DNA"/>
</dbReference>
<name>A0A1E3JAN1_9TREE</name>
<reference evidence="2 3" key="1">
    <citation type="submission" date="2016-06" db="EMBL/GenBank/DDBJ databases">
        <title>Evolution of pathogenesis and genome organization in the Tremellales.</title>
        <authorList>
            <person name="Cuomo C."/>
            <person name="Litvintseva A."/>
            <person name="Heitman J."/>
            <person name="Chen Y."/>
            <person name="Sun S."/>
            <person name="Springer D."/>
            <person name="Dromer F."/>
            <person name="Young S."/>
            <person name="Zeng Q."/>
            <person name="Chapman S."/>
            <person name="Gujja S."/>
            <person name="Saif S."/>
            <person name="Birren B."/>
        </authorList>
    </citation>
    <scope>NUCLEOTIDE SEQUENCE [LARGE SCALE GENOMIC DNA]</scope>
    <source>
        <strain evidence="2 3">CBS 6273</strain>
    </source>
</reference>
<evidence type="ECO:0000313" key="2">
    <source>
        <dbReference type="EMBL" id="ODN96981.1"/>
    </source>
</evidence>
<comment type="caution">
    <text evidence="2">The sequence shown here is derived from an EMBL/GenBank/DDBJ whole genome shotgun (WGS) entry which is preliminary data.</text>
</comment>
<evidence type="ECO:0000313" key="3">
    <source>
        <dbReference type="Proteomes" id="UP000095149"/>
    </source>
</evidence>
<proteinExistence type="predicted"/>